<evidence type="ECO:0000313" key="2">
    <source>
        <dbReference type="EMBL" id="KAJ9562926.1"/>
    </source>
</evidence>
<proteinExistence type="predicted"/>
<keyword evidence="1" id="KW-0472">Membrane</keyword>
<protein>
    <recommendedName>
        <fullName evidence="4">Reverse transcriptase Ty1/copia-type domain-containing protein</fullName>
    </recommendedName>
</protein>
<evidence type="ECO:0008006" key="4">
    <source>
        <dbReference type="Google" id="ProtNLM"/>
    </source>
</evidence>
<keyword evidence="3" id="KW-1185">Reference proteome</keyword>
<evidence type="ECO:0000256" key="1">
    <source>
        <dbReference type="SAM" id="Phobius"/>
    </source>
</evidence>
<organism evidence="2 3">
    <name type="scientific">Centaurea solstitialis</name>
    <name type="common">yellow star-thistle</name>
    <dbReference type="NCBI Taxonomy" id="347529"/>
    <lineage>
        <taxon>Eukaryota</taxon>
        <taxon>Viridiplantae</taxon>
        <taxon>Streptophyta</taxon>
        <taxon>Embryophyta</taxon>
        <taxon>Tracheophyta</taxon>
        <taxon>Spermatophyta</taxon>
        <taxon>Magnoliopsida</taxon>
        <taxon>eudicotyledons</taxon>
        <taxon>Gunneridae</taxon>
        <taxon>Pentapetalae</taxon>
        <taxon>asterids</taxon>
        <taxon>campanulids</taxon>
        <taxon>Asterales</taxon>
        <taxon>Asteraceae</taxon>
        <taxon>Carduoideae</taxon>
        <taxon>Cardueae</taxon>
        <taxon>Centaureinae</taxon>
        <taxon>Centaurea</taxon>
    </lineage>
</organism>
<accession>A0AA38WTN5</accession>
<keyword evidence="1" id="KW-0812">Transmembrane</keyword>
<dbReference type="AlphaFoldDB" id="A0AA38WTN5"/>
<feature type="transmembrane region" description="Helical" evidence="1">
    <location>
        <begin position="13"/>
        <end position="32"/>
    </location>
</feature>
<comment type="caution">
    <text evidence="2">The sequence shown here is derived from an EMBL/GenBank/DDBJ whole genome shotgun (WGS) entry which is preliminary data.</text>
</comment>
<reference evidence="2" key="1">
    <citation type="submission" date="2023-03" db="EMBL/GenBank/DDBJ databases">
        <title>Chromosome-scale reference genome and RAD-based genetic map of yellow starthistle (Centaurea solstitialis) reveal putative structural variation and QTLs associated with invader traits.</title>
        <authorList>
            <person name="Reatini B."/>
            <person name="Cang F.A."/>
            <person name="Jiang Q."/>
            <person name="Mckibben M.T.W."/>
            <person name="Barker M.S."/>
            <person name="Rieseberg L.H."/>
            <person name="Dlugosch K.M."/>
        </authorList>
    </citation>
    <scope>NUCLEOTIDE SEQUENCE</scope>
    <source>
        <strain evidence="2">CAN-66</strain>
        <tissue evidence="2">Leaf</tissue>
    </source>
</reference>
<sequence>MNKTKKLLEKDDFLYFIKVVGDALLSAGIFINQAKYIKDILKKYNLENAKIMKTPMSPSCALDSDPDGTLFCLELCTSIVSDSKLLSGTFRKEKDEVEAPEFASSVSMEKVGKDGVTVLRILGYGLKKKLLDVV</sequence>
<dbReference type="Proteomes" id="UP001172457">
    <property type="component" value="Chromosome 2"/>
</dbReference>
<keyword evidence="1" id="KW-1133">Transmembrane helix</keyword>
<gene>
    <name evidence="2" type="ORF">OSB04_008086</name>
</gene>
<dbReference type="EMBL" id="JARYMX010000002">
    <property type="protein sequence ID" value="KAJ9562926.1"/>
    <property type="molecule type" value="Genomic_DNA"/>
</dbReference>
<evidence type="ECO:0000313" key="3">
    <source>
        <dbReference type="Proteomes" id="UP001172457"/>
    </source>
</evidence>
<name>A0AA38WTN5_9ASTR</name>